<dbReference type="Pfam" id="PF09285">
    <property type="entry name" value="Elong-fact-P_C"/>
    <property type="match status" value="1"/>
</dbReference>
<dbReference type="CDD" id="cd05794">
    <property type="entry name" value="S1_EF-P_repeat_2"/>
    <property type="match status" value="1"/>
</dbReference>
<dbReference type="NCBIfam" id="TIGR00038">
    <property type="entry name" value="efp"/>
    <property type="match status" value="1"/>
</dbReference>
<proteinExistence type="inferred from homology"/>
<dbReference type="InterPro" id="IPR008991">
    <property type="entry name" value="Translation_prot_SH3-like_sf"/>
</dbReference>
<dbReference type="GO" id="GO:0005829">
    <property type="term" value="C:cytosol"/>
    <property type="evidence" value="ECO:0007669"/>
    <property type="project" value="UniProtKB-ARBA"/>
</dbReference>
<organism evidence="13 14">
    <name type="scientific">Phototrophicus methaneseepsis</name>
    <dbReference type="NCBI Taxonomy" id="2710758"/>
    <lineage>
        <taxon>Bacteria</taxon>
        <taxon>Bacillati</taxon>
        <taxon>Chloroflexota</taxon>
        <taxon>Candidatus Thermofontia</taxon>
        <taxon>Phototrophicales</taxon>
        <taxon>Phototrophicaceae</taxon>
        <taxon>Phototrophicus</taxon>
    </lineage>
</organism>
<evidence type="ECO:0000259" key="12">
    <source>
        <dbReference type="SMART" id="SM01185"/>
    </source>
</evidence>
<dbReference type="SMART" id="SM01185">
    <property type="entry name" value="EFP"/>
    <property type="match status" value="1"/>
</dbReference>
<comment type="function">
    <text evidence="7 8">Involved in peptide bond synthesis. Stimulates efficient translation and peptide-bond synthesis on native or reconstituted 70S ribosomes in vitro. Probably functions indirectly by altering the affinity of the ribosome for aminoacyl-tRNA, thus increasing their reactivity as acceptors for peptidyl transferase.</text>
</comment>
<evidence type="ECO:0000256" key="9">
    <source>
        <dbReference type="NCBIfam" id="TIGR00038"/>
    </source>
</evidence>
<evidence type="ECO:0000256" key="7">
    <source>
        <dbReference type="ARBA" id="ARBA00025469"/>
    </source>
</evidence>
<feature type="domain" description="Elongation factor P C-terminal" evidence="11">
    <location>
        <begin position="129"/>
        <end position="184"/>
    </location>
</feature>
<feature type="domain" description="Translation elongation factor P/YeiP central" evidence="12">
    <location>
        <begin position="67"/>
        <end position="121"/>
    </location>
</feature>
<dbReference type="Pfam" id="PF08207">
    <property type="entry name" value="EFP_N"/>
    <property type="match status" value="1"/>
</dbReference>
<dbReference type="HAMAP" id="MF_00141">
    <property type="entry name" value="EF_P"/>
    <property type="match status" value="1"/>
</dbReference>
<dbReference type="PANTHER" id="PTHR30053:SF14">
    <property type="entry name" value="TRANSLATION ELONGATION FACTOR KOW-LIKE DOMAIN-CONTAINING PROTEIN"/>
    <property type="match status" value="1"/>
</dbReference>
<dbReference type="SMART" id="SM00841">
    <property type="entry name" value="Elong-fact-P_C"/>
    <property type="match status" value="1"/>
</dbReference>
<keyword evidence="4 8" id="KW-0963">Cytoplasm</keyword>
<dbReference type="InterPro" id="IPR014722">
    <property type="entry name" value="Rib_uL2_dom2"/>
</dbReference>
<reference evidence="13 14" key="1">
    <citation type="submission" date="2020-02" db="EMBL/GenBank/DDBJ databases">
        <authorList>
            <person name="Zheng R.K."/>
            <person name="Sun C.M."/>
        </authorList>
    </citation>
    <scope>NUCLEOTIDE SEQUENCE [LARGE SCALE GENOMIC DNA]</scope>
    <source>
        <strain evidence="14">rifampicinis</strain>
    </source>
</reference>
<evidence type="ECO:0000313" key="13">
    <source>
        <dbReference type="EMBL" id="QPC82674.1"/>
    </source>
</evidence>
<dbReference type="GO" id="GO:0003746">
    <property type="term" value="F:translation elongation factor activity"/>
    <property type="evidence" value="ECO:0007669"/>
    <property type="project" value="UniProtKB-UniRule"/>
</dbReference>
<evidence type="ECO:0000256" key="10">
    <source>
        <dbReference type="RuleBase" id="RU004389"/>
    </source>
</evidence>
<dbReference type="Gene3D" id="2.40.50.140">
    <property type="entry name" value="Nucleic acid-binding proteins"/>
    <property type="match status" value="2"/>
</dbReference>
<dbReference type="FunFam" id="2.40.50.140:FF:000009">
    <property type="entry name" value="Elongation factor P"/>
    <property type="match status" value="1"/>
</dbReference>
<dbReference type="KEGG" id="pmet:G4Y79_23810"/>
<dbReference type="EMBL" id="CP062983">
    <property type="protein sequence ID" value="QPC82674.1"/>
    <property type="molecule type" value="Genomic_DNA"/>
</dbReference>
<sequence length="187" mass="21437">MIDVNQLRKGTTFTQDGELYRVMDYSHNKTARSGATIRVTVRNLRSGSTTQMTFNGGTRVEDIRVEGRPVQYLFDDGEFLTFMDMETYEQPQLRRDIFGDDIMFLKENMEIKLNSYQGEVIDYEMPKTMEYEVTEVELAVAGDRANNPTKRITLETGLEIQAPMFINAGDTVKVNLEEGSYITRVNS</sequence>
<dbReference type="SUPFAM" id="SSF50104">
    <property type="entry name" value="Translation proteins SH3-like domain"/>
    <property type="match status" value="1"/>
</dbReference>
<evidence type="ECO:0000256" key="4">
    <source>
        <dbReference type="ARBA" id="ARBA00022490"/>
    </source>
</evidence>
<evidence type="ECO:0000256" key="8">
    <source>
        <dbReference type="HAMAP-Rule" id="MF_00141"/>
    </source>
</evidence>
<comment type="similarity">
    <text evidence="3 8 10">Belongs to the elongation factor P family.</text>
</comment>
<dbReference type="Proteomes" id="UP000594468">
    <property type="component" value="Chromosome"/>
</dbReference>
<dbReference type="Pfam" id="PF01132">
    <property type="entry name" value="EFP"/>
    <property type="match status" value="1"/>
</dbReference>
<evidence type="ECO:0000256" key="5">
    <source>
        <dbReference type="ARBA" id="ARBA00022768"/>
    </source>
</evidence>
<dbReference type="SUPFAM" id="SSF50249">
    <property type="entry name" value="Nucleic acid-binding proteins"/>
    <property type="match status" value="2"/>
</dbReference>
<dbReference type="FunFam" id="2.40.50.140:FF:000004">
    <property type="entry name" value="Elongation factor P"/>
    <property type="match status" value="1"/>
</dbReference>
<dbReference type="PIRSF" id="PIRSF005901">
    <property type="entry name" value="EF-P"/>
    <property type="match status" value="1"/>
</dbReference>
<dbReference type="GO" id="GO:0043043">
    <property type="term" value="P:peptide biosynthetic process"/>
    <property type="evidence" value="ECO:0007669"/>
    <property type="project" value="InterPro"/>
</dbReference>
<dbReference type="AlphaFoldDB" id="A0A7S8E962"/>
<evidence type="ECO:0000256" key="2">
    <source>
        <dbReference type="ARBA" id="ARBA00004815"/>
    </source>
</evidence>
<dbReference type="InterPro" id="IPR012340">
    <property type="entry name" value="NA-bd_OB-fold"/>
</dbReference>
<dbReference type="CDD" id="cd04470">
    <property type="entry name" value="S1_EF-P_repeat_1"/>
    <property type="match status" value="1"/>
</dbReference>
<dbReference type="NCBIfam" id="NF001810">
    <property type="entry name" value="PRK00529.1"/>
    <property type="match status" value="1"/>
</dbReference>
<evidence type="ECO:0000256" key="3">
    <source>
        <dbReference type="ARBA" id="ARBA00009479"/>
    </source>
</evidence>
<dbReference type="FunFam" id="2.30.30.30:FF:000003">
    <property type="entry name" value="Elongation factor P"/>
    <property type="match status" value="1"/>
</dbReference>
<dbReference type="InterPro" id="IPR001059">
    <property type="entry name" value="Transl_elong_P/YeiP_cen"/>
</dbReference>
<dbReference type="InterPro" id="IPR011768">
    <property type="entry name" value="Transl_elongation_fac_P"/>
</dbReference>
<dbReference type="UniPathway" id="UPA00345"/>
<comment type="pathway">
    <text evidence="2 8">Protein biosynthesis; polypeptide chain elongation.</text>
</comment>
<gene>
    <name evidence="8 13" type="primary">efp</name>
    <name evidence="13" type="ORF">G4Y79_23810</name>
</gene>
<name>A0A7S8E962_9CHLR</name>
<evidence type="ECO:0000256" key="1">
    <source>
        <dbReference type="ARBA" id="ARBA00004496"/>
    </source>
</evidence>
<protein>
    <recommendedName>
        <fullName evidence="8 9">Elongation factor P</fullName>
        <shortName evidence="8">EF-P</shortName>
    </recommendedName>
</protein>
<keyword evidence="14" id="KW-1185">Reference proteome</keyword>
<evidence type="ECO:0000313" key="14">
    <source>
        <dbReference type="Proteomes" id="UP000594468"/>
    </source>
</evidence>
<evidence type="ECO:0000259" key="11">
    <source>
        <dbReference type="SMART" id="SM00841"/>
    </source>
</evidence>
<dbReference type="RefSeq" id="WP_195170743.1">
    <property type="nucleotide sequence ID" value="NZ_CP062983.1"/>
</dbReference>
<evidence type="ECO:0000256" key="6">
    <source>
        <dbReference type="ARBA" id="ARBA00022917"/>
    </source>
</evidence>
<dbReference type="InterPro" id="IPR015365">
    <property type="entry name" value="Elong-fact-P_C"/>
</dbReference>
<accession>A0A7S8E962</accession>
<dbReference type="PANTHER" id="PTHR30053">
    <property type="entry name" value="ELONGATION FACTOR P"/>
    <property type="match status" value="1"/>
</dbReference>
<comment type="subcellular location">
    <subcellularLocation>
        <location evidence="1 8">Cytoplasm</location>
    </subcellularLocation>
</comment>
<dbReference type="InterPro" id="IPR013185">
    <property type="entry name" value="Transl_elong_KOW-like"/>
</dbReference>
<dbReference type="Gene3D" id="2.30.30.30">
    <property type="match status" value="1"/>
</dbReference>
<keyword evidence="5 8" id="KW-0251">Elongation factor</keyword>
<dbReference type="InterPro" id="IPR020599">
    <property type="entry name" value="Transl_elong_fac_P/YeiP"/>
</dbReference>
<keyword evidence="6 8" id="KW-0648">Protein biosynthesis</keyword>